<dbReference type="PROSITE" id="PS50081">
    <property type="entry name" value="ZF_DAG_PE_2"/>
    <property type="match status" value="1"/>
</dbReference>
<dbReference type="InterPro" id="IPR002219">
    <property type="entry name" value="PKC_DAG/PE"/>
</dbReference>
<dbReference type="InterPro" id="IPR054483">
    <property type="entry name" value="DC1-like_CT"/>
</dbReference>
<dbReference type="EMBL" id="JAGKQM010000014">
    <property type="protein sequence ID" value="KAH0885652.1"/>
    <property type="molecule type" value="Genomic_DNA"/>
</dbReference>
<keyword evidence="1" id="KW-0479">Metal-binding</keyword>
<evidence type="ECO:0000256" key="2">
    <source>
        <dbReference type="ARBA" id="ARBA00022737"/>
    </source>
</evidence>
<protein>
    <recommendedName>
        <fullName evidence="4">Phorbol-ester/DAG-type domain-containing protein</fullName>
    </recommendedName>
</protein>
<evidence type="ECO:0000313" key="5">
    <source>
        <dbReference type="EMBL" id="KAH0885652.1"/>
    </source>
</evidence>
<evidence type="ECO:0000256" key="1">
    <source>
        <dbReference type="ARBA" id="ARBA00022723"/>
    </source>
</evidence>
<dbReference type="PANTHER" id="PTHR32410">
    <property type="entry name" value="CYSTEINE/HISTIDINE-RICH C1 DOMAIN FAMILY PROTEIN"/>
    <property type="match status" value="1"/>
</dbReference>
<evidence type="ECO:0000256" key="3">
    <source>
        <dbReference type="ARBA" id="ARBA00022833"/>
    </source>
</evidence>
<organism evidence="5 6">
    <name type="scientific">Brassica napus</name>
    <name type="common">Rape</name>
    <dbReference type="NCBI Taxonomy" id="3708"/>
    <lineage>
        <taxon>Eukaryota</taxon>
        <taxon>Viridiplantae</taxon>
        <taxon>Streptophyta</taxon>
        <taxon>Embryophyta</taxon>
        <taxon>Tracheophyta</taxon>
        <taxon>Spermatophyta</taxon>
        <taxon>Magnoliopsida</taxon>
        <taxon>eudicotyledons</taxon>
        <taxon>Gunneridae</taxon>
        <taxon>Pentapetalae</taxon>
        <taxon>rosids</taxon>
        <taxon>malvids</taxon>
        <taxon>Brassicales</taxon>
        <taxon>Brassicaceae</taxon>
        <taxon>Brassiceae</taxon>
        <taxon>Brassica</taxon>
    </lineage>
</organism>
<keyword evidence="2" id="KW-0677">Repeat</keyword>
<dbReference type="PANTHER" id="PTHR32410:SF184">
    <property type="entry name" value="CHP-RICH ZINC FINGER PROTEIN-LIKE-RELATED"/>
    <property type="match status" value="1"/>
</dbReference>
<feature type="domain" description="Phorbol-ester/DAG-type" evidence="4">
    <location>
        <begin position="494"/>
        <end position="543"/>
    </location>
</feature>
<dbReference type="InterPro" id="IPR046349">
    <property type="entry name" value="C1-like_sf"/>
</dbReference>
<proteinExistence type="predicted"/>
<gene>
    <name evidence="5" type="ORF">HID58_061748</name>
</gene>
<dbReference type="SUPFAM" id="SSF57889">
    <property type="entry name" value="Cysteine-rich domain"/>
    <property type="match status" value="6"/>
</dbReference>
<name>A0ABQ8A026_BRANA</name>
<keyword evidence="6" id="KW-1185">Reference proteome</keyword>
<dbReference type="Proteomes" id="UP000824890">
    <property type="component" value="Unassembled WGS sequence"/>
</dbReference>
<dbReference type="InterPro" id="IPR004146">
    <property type="entry name" value="DC1"/>
</dbReference>
<evidence type="ECO:0000259" key="4">
    <source>
        <dbReference type="PROSITE" id="PS50081"/>
    </source>
</evidence>
<dbReference type="InterPro" id="IPR053192">
    <property type="entry name" value="Vacuole_Formation_Reg"/>
</dbReference>
<accession>A0ABQ8A026</accession>
<sequence>MLNPSERAFLIALSSAYDHLISQKFPPFTTILYTLPQTRSMRQEKNSLPSFLNVPNAISSSTRNVSSYLQRLITHSFHPQHPLWLVKRESLPDQNGCMCCSLCGEQLMLLVYRCLICDFKLDMSCAKNPPLLEIDHPKPAKKIKKARELENKPSKGDDDDYPFKIVEDHFTHEHYLAFHKDGKVSDVSKRFQACKLPVVYNPYFCCFKGCEFFLHEGCANLPRKKSSILHNHPLELDGKSTARTEFHAKHCCCSACGFKYSCCDFNLDVGCASIPLPFKTSIHEHLLTIKSNSLQICSVCKLWASPVLSCGFHLGFDCAQLPKLARHKYDDHLLSLDFVKDETCEGARYIGGKALFYCCSTFHTHCVIGALHLNASFKLFSHEFEVVETSLAALRHCCICGLGCKGLEVIMSKGGGDKYLCSSTCLMRNHRLLKNLKTVEFEKRNRPERYDRNVTEDTLKAIKKIDKIRSSKDASSSIATIQIHKMDLNLCAYHDSFLLKSTKISSKCRACYKNYHGNKQGYKCDFCDFYVHAECMNINIPSRHKHPLQLRPCDMNFSCCLCDTRFSKKNFYQCSRCSFRICIPCARKPLTIHRYKTHEHTLHQILMKISFTCDACGLCSTGYPYICHQCCFIIHRSCIFLPRVICINHHDHRISHVFSLGLGKFICGVCDEPVNVDCGAYSCLTCSSVFHSKCATDPMFWDEKELEGIPEEEESKPLEVIDQNLIIHFNHEHNLMKLSVSSLRHGEVILPHEEVPLPLKHESHPHKLVFYDNDQKDVRCEGCDLSGWRFLLHCKRNDDCGGLYLCFKCVTLPTLVRHIYDDHPLSLQYGKKNESSTYWCGICEELINLNSWFYKCNDCGSTLHTTCVFQNLILSRPGCNSTMDDLRQITFVLNTRLSRPICYVCKTRCMDDLVLIDKEESIKLFVCYSCSFKYYRGLLLLEERYQP</sequence>
<keyword evidence="3" id="KW-0862">Zinc</keyword>
<reference evidence="5 6" key="1">
    <citation type="submission" date="2021-05" db="EMBL/GenBank/DDBJ databases">
        <title>Genome Assembly of Synthetic Allotetraploid Brassica napus Reveals Homoeologous Exchanges between Subgenomes.</title>
        <authorList>
            <person name="Davis J.T."/>
        </authorList>
    </citation>
    <scope>NUCLEOTIDE SEQUENCE [LARGE SCALE GENOMIC DNA]</scope>
    <source>
        <strain evidence="6">cv. Da-Ae</strain>
        <tissue evidence="5">Seedling</tissue>
    </source>
</reference>
<comment type="caution">
    <text evidence="5">The sequence shown here is derived from an EMBL/GenBank/DDBJ whole genome shotgun (WGS) entry which is preliminary data.</text>
</comment>
<evidence type="ECO:0000313" key="6">
    <source>
        <dbReference type="Proteomes" id="UP000824890"/>
    </source>
</evidence>
<dbReference type="Pfam" id="PF03107">
    <property type="entry name" value="C1_2"/>
    <property type="match status" value="5"/>
</dbReference>
<dbReference type="Pfam" id="PF22926">
    <property type="entry name" value="C1-like_CT"/>
    <property type="match status" value="1"/>
</dbReference>